<proteinExistence type="predicted"/>
<gene>
    <name evidence="2" type="ORF">ILEXP_LOCUS44675</name>
</gene>
<evidence type="ECO:0000313" key="2">
    <source>
        <dbReference type="EMBL" id="CAK9174895.1"/>
    </source>
</evidence>
<comment type="caution">
    <text evidence="2">The sequence shown here is derived from an EMBL/GenBank/DDBJ whole genome shotgun (WGS) entry which is preliminary data.</text>
</comment>
<dbReference type="AlphaFoldDB" id="A0ABC8TZK3"/>
<reference evidence="2 3" key="1">
    <citation type="submission" date="2024-02" db="EMBL/GenBank/DDBJ databases">
        <authorList>
            <person name="Vignale AGUSTIN F."/>
            <person name="Sosa J E."/>
            <person name="Modenutti C."/>
        </authorList>
    </citation>
    <scope>NUCLEOTIDE SEQUENCE [LARGE SCALE GENOMIC DNA]</scope>
</reference>
<organism evidence="2 3">
    <name type="scientific">Ilex paraguariensis</name>
    <name type="common">yerba mate</name>
    <dbReference type="NCBI Taxonomy" id="185542"/>
    <lineage>
        <taxon>Eukaryota</taxon>
        <taxon>Viridiplantae</taxon>
        <taxon>Streptophyta</taxon>
        <taxon>Embryophyta</taxon>
        <taxon>Tracheophyta</taxon>
        <taxon>Spermatophyta</taxon>
        <taxon>Magnoliopsida</taxon>
        <taxon>eudicotyledons</taxon>
        <taxon>Gunneridae</taxon>
        <taxon>Pentapetalae</taxon>
        <taxon>asterids</taxon>
        <taxon>campanulids</taxon>
        <taxon>Aquifoliales</taxon>
        <taxon>Aquifoliaceae</taxon>
        <taxon>Ilex</taxon>
    </lineage>
</organism>
<protein>
    <submittedName>
        <fullName evidence="2">Uncharacterized protein</fullName>
    </submittedName>
</protein>
<sequence>MLDEFGHSRGCRSLSCFSKNKSRREKLRQDDLYHHFSKKVVNSKEPKPAHHRTGEAVIPKKRDKHVADDDLYRRLLRQEVRDKFEGSTFSVKDAGIRCHETSPKRQKEDDDLRRESDATLHGNKGDIPSLLDVLKDNYYVVLTFLDEFLLSLRLSFNLGPQLLYLFGQSGTVGL</sequence>
<dbReference type="EMBL" id="CAUOFW020006491">
    <property type="protein sequence ID" value="CAK9174895.1"/>
    <property type="molecule type" value="Genomic_DNA"/>
</dbReference>
<dbReference type="Proteomes" id="UP001642360">
    <property type="component" value="Unassembled WGS sequence"/>
</dbReference>
<feature type="region of interest" description="Disordered" evidence="1">
    <location>
        <begin position="95"/>
        <end position="120"/>
    </location>
</feature>
<keyword evidence="3" id="KW-1185">Reference proteome</keyword>
<name>A0ABC8TZK3_9AQUA</name>
<evidence type="ECO:0000313" key="3">
    <source>
        <dbReference type="Proteomes" id="UP001642360"/>
    </source>
</evidence>
<accession>A0ABC8TZK3</accession>
<feature type="compositionally biased region" description="Basic and acidic residues" evidence="1">
    <location>
        <begin position="95"/>
        <end position="118"/>
    </location>
</feature>
<evidence type="ECO:0000256" key="1">
    <source>
        <dbReference type="SAM" id="MobiDB-lite"/>
    </source>
</evidence>